<accession>A0A0B6XXR7</accession>
<protein>
    <submittedName>
        <fullName evidence="2">Uncharacterized protein</fullName>
    </submittedName>
</protein>
<dbReference type="EMBL" id="HACG01001466">
    <property type="protein sequence ID" value="CEK48331.1"/>
    <property type="molecule type" value="Transcribed_RNA"/>
</dbReference>
<reference evidence="2" key="1">
    <citation type="submission" date="2014-12" db="EMBL/GenBank/DDBJ databases">
        <title>Insight into the proteome of Arion vulgaris.</title>
        <authorList>
            <person name="Aradska J."/>
            <person name="Bulat T."/>
            <person name="Smidak R."/>
            <person name="Sarate P."/>
            <person name="Gangsoo J."/>
            <person name="Sialana F."/>
            <person name="Bilban M."/>
            <person name="Lubec G."/>
        </authorList>
    </citation>
    <scope>NUCLEOTIDE SEQUENCE</scope>
    <source>
        <tissue evidence="2">Skin</tissue>
    </source>
</reference>
<feature type="region of interest" description="Disordered" evidence="1">
    <location>
        <begin position="73"/>
        <end position="97"/>
    </location>
</feature>
<evidence type="ECO:0000256" key="1">
    <source>
        <dbReference type="SAM" id="MobiDB-lite"/>
    </source>
</evidence>
<gene>
    <name evidence="2" type="primary">ORF3681</name>
</gene>
<name>A0A0B6XXR7_9EUPU</name>
<sequence length="97" mass="11059">SPVLDHIRGEENVPGQDFIDKNILGQDVYDENDQNVVCDTANVIEQVYDDDVVDDGEDDEIVKDVNRELDNEIEEQDRLTAALQSRNARNNEELNVE</sequence>
<organism evidence="2">
    <name type="scientific">Arion vulgaris</name>
    <dbReference type="NCBI Taxonomy" id="1028688"/>
    <lineage>
        <taxon>Eukaryota</taxon>
        <taxon>Metazoa</taxon>
        <taxon>Spiralia</taxon>
        <taxon>Lophotrochozoa</taxon>
        <taxon>Mollusca</taxon>
        <taxon>Gastropoda</taxon>
        <taxon>Heterobranchia</taxon>
        <taxon>Euthyneura</taxon>
        <taxon>Panpulmonata</taxon>
        <taxon>Eupulmonata</taxon>
        <taxon>Stylommatophora</taxon>
        <taxon>Helicina</taxon>
        <taxon>Arionoidea</taxon>
        <taxon>Arionidae</taxon>
        <taxon>Arion</taxon>
    </lineage>
</organism>
<dbReference type="AlphaFoldDB" id="A0A0B6XXR7"/>
<proteinExistence type="predicted"/>
<feature type="non-terminal residue" evidence="2">
    <location>
        <position position="97"/>
    </location>
</feature>
<feature type="non-terminal residue" evidence="2">
    <location>
        <position position="1"/>
    </location>
</feature>
<evidence type="ECO:0000313" key="2">
    <source>
        <dbReference type="EMBL" id="CEK48331.1"/>
    </source>
</evidence>